<reference evidence="1 2" key="1">
    <citation type="submission" date="2017-06" db="EMBL/GenBank/DDBJ databases">
        <title>Genome sequencing of cyanobaciteial culture collection at National Institute for Environmental Studies (NIES).</title>
        <authorList>
            <person name="Hirose Y."/>
            <person name="Shimura Y."/>
            <person name="Fujisawa T."/>
            <person name="Nakamura Y."/>
            <person name="Kawachi M."/>
        </authorList>
    </citation>
    <scope>NUCLEOTIDE SEQUENCE [LARGE SCALE GENOMIC DNA]</scope>
    <source>
        <strain evidence="1 2">NIES-4072</strain>
    </source>
</reference>
<protein>
    <submittedName>
        <fullName evidence="1">Uncharacterized protein</fullName>
    </submittedName>
</protein>
<evidence type="ECO:0000313" key="2">
    <source>
        <dbReference type="Proteomes" id="UP000245124"/>
    </source>
</evidence>
<dbReference type="AlphaFoldDB" id="A0A2R5FGT7"/>
<sequence length="62" mass="7116">MALHRLAKINSRFGIADFFLRRYFKSIIANIKTLETTPFPIKELGYKAAFYPSSVTFREGDG</sequence>
<name>A0A2R5FGT7_NOSCO</name>
<proteinExistence type="predicted"/>
<keyword evidence="2" id="KW-1185">Reference proteome</keyword>
<organism evidence="1 2">
    <name type="scientific">Nostoc commune NIES-4072</name>
    <dbReference type="NCBI Taxonomy" id="2005467"/>
    <lineage>
        <taxon>Bacteria</taxon>
        <taxon>Bacillati</taxon>
        <taxon>Cyanobacteriota</taxon>
        <taxon>Cyanophyceae</taxon>
        <taxon>Nostocales</taxon>
        <taxon>Nostocaceae</taxon>
        <taxon>Nostoc</taxon>
    </lineage>
</organism>
<comment type="caution">
    <text evidence="1">The sequence shown here is derived from an EMBL/GenBank/DDBJ whole genome shotgun (WGS) entry which is preliminary data.</text>
</comment>
<gene>
    <name evidence="1" type="ORF">NIES4072_14890</name>
</gene>
<dbReference type="EMBL" id="BDUD01000001">
    <property type="protein sequence ID" value="GBG17827.1"/>
    <property type="molecule type" value="Genomic_DNA"/>
</dbReference>
<evidence type="ECO:0000313" key="1">
    <source>
        <dbReference type="EMBL" id="GBG17827.1"/>
    </source>
</evidence>
<dbReference type="Proteomes" id="UP000245124">
    <property type="component" value="Unassembled WGS sequence"/>
</dbReference>
<accession>A0A2R5FGT7</accession>